<dbReference type="Pfam" id="PF00480">
    <property type="entry name" value="ROK"/>
    <property type="match status" value="1"/>
</dbReference>
<dbReference type="SUPFAM" id="SSF53067">
    <property type="entry name" value="Actin-like ATPase domain"/>
    <property type="match status" value="2"/>
</dbReference>
<accession>A0ABW5GTQ8</accession>
<evidence type="ECO:0000256" key="1">
    <source>
        <dbReference type="ARBA" id="ARBA00006479"/>
    </source>
</evidence>
<name>A0ABW5GTQ8_9PSEU</name>
<dbReference type="InterPro" id="IPR000600">
    <property type="entry name" value="ROK"/>
</dbReference>
<dbReference type="InterPro" id="IPR043129">
    <property type="entry name" value="ATPase_NBD"/>
</dbReference>
<dbReference type="Pfam" id="PF12802">
    <property type="entry name" value="MarR_2"/>
    <property type="match status" value="1"/>
</dbReference>
<dbReference type="RefSeq" id="WP_345405058.1">
    <property type="nucleotide sequence ID" value="NZ_BAABHG010000017.1"/>
</dbReference>
<comment type="caution">
    <text evidence="3">The sequence shown here is derived from an EMBL/GenBank/DDBJ whole genome shotgun (WGS) entry which is preliminary data.</text>
</comment>
<proteinExistence type="inferred from homology"/>
<gene>
    <name evidence="3" type="ORF">ACFSYJ_37385</name>
</gene>
<dbReference type="PANTHER" id="PTHR18964">
    <property type="entry name" value="ROK (REPRESSOR, ORF, KINASE) FAMILY"/>
    <property type="match status" value="1"/>
</dbReference>
<protein>
    <submittedName>
        <fullName evidence="3">ROK family transcriptional regulator</fullName>
    </submittedName>
</protein>
<dbReference type="PANTHER" id="PTHR18964:SF149">
    <property type="entry name" value="BIFUNCTIONAL UDP-N-ACETYLGLUCOSAMINE 2-EPIMERASE_N-ACETYLMANNOSAMINE KINASE"/>
    <property type="match status" value="1"/>
</dbReference>
<comment type="similarity">
    <text evidence="1">Belongs to the ROK (NagC/XylR) family.</text>
</comment>
<evidence type="ECO:0000313" key="3">
    <source>
        <dbReference type="EMBL" id="MFD2464338.1"/>
    </source>
</evidence>
<organism evidence="3 4">
    <name type="scientific">Amycolatopsis samaneae</name>
    <dbReference type="NCBI Taxonomy" id="664691"/>
    <lineage>
        <taxon>Bacteria</taxon>
        <taxon>Bacillati</taxon>
        <taxon>Actinomycetota</taxon>
        <taxon>Actinomycetes</taxon>
        <taxon>Pseudonocardiales</taxon>
        <taxon>Pseudonocardiaceae</taxon>
        <taxon>Amycolatopsis</taxon>
    </lineage>
</organism>
<dbReference type="EMBL" id="JBHUKU010000025">
    <property type="protein sequence ID" value="MFD2464338.1"/>
    <property type="molecule type" value="Genomic_DNA"/>
</dbReference>
<evidence type="ECO:0000259" key="2">
    <source>
        <dbReference type="Pfam" id="PF12802"/>
    </source>
</evidence>
<dbReference type="InterPro" id="IPR036390">
    <property type="entry name" value="WH_DNA-bd_sf"/>
</dbReference>
<feature type="domain" description="HTH marR-type" evidence="2">
    <location>
        <begin position="18"/>
        <end position="58"/>
    </location>
</feature>
<keyword evidence="4" id="KW-1185">Reference proteome</keyword>
<reference evidence="4" key="1">
    <citation type="journal article" date="2019" name="Int. J. Syst. Evol. Microbiol.">
        <title>The Global Catalogue of Microorganisms (GCM) 10K type strain sequencing project: providing services to taxonomists for standard genome sequencing and annotation.</title>
        <authorList>
            <consortium name="The Broad Institute Genomics Platform"/>
            <consortium name="The Broad Institute Genome Sequencing Center for Infectious Disease"/>
            <person name="Wu L."/>
            <person name="Ma J."/>
        </authorList>
    </citation>
    <scope>NUCLEOTIDE SEQUENCE [LARGE SCALE GENOMIC DNA]</scope>
    <source>
        <strain evidence="4">CGMCC 4.7643</strain>
    </source>
</reference>
<dbReference type="Proteomes" id="UP001597419">
    <property type="component" value="Unassembled WGS sequence"/>
</dbReference>
<dbReference type="InterPro" id="IPR036388">
    <property type="entry name" value="WH-like_DNA-bd_sf"/>
</dbReference>
<dbReference type="CDD" id="cd24076">
    <property type="entry name" value="ASKHA_ATPase_ROK_BsXylR-like"/>
    <property type="match status" value="1"/>
</dbReference>
<dbReference type="Gene3D" id="3.30.420.40">
    <property type="match status" value="2"/>
</dbReference>
<dbReference type="SUPFAM" id="SSF46785">
    <property type="entry name" value="Winged helix' DNA-binding domain"/>
    <property type="match status" value="1"/>
</dbReference>
<dbReference type="Gene3D" id="1.10.10.10">
    <property type="entry name" value="Winged helix-like DNA-binding domain superfamily/Winged helix DNA-binding domain"/>
    <property type="match status" value="1"/>
</dbReference>
<evidence type="ECO:0000313" key="4">
    <source>
        <dbReference type="Proteomes" id="UP001597419"/>
    </source>
</evidence>
<sequence>MTLPVRHDSMRARNLGVVLDAVRRGGPQTRAALAERTGLTKSTVSKLAGDLIEAGMLAESGPARAGERGRPGVEVVLSGDRVAALGCEVNVDYLAVCLLDLAQRVRFTRRRGQDNRGKPAKRVLAQLRTLAVEAMAEARRLGLDVAGAGLAVSGPVADGVLLTAPNLGWRDVGAVDLLGLPVETTLGNEASLAALGELWFGAGGQDFLYVSGEIGIGAGLVVGGELFHGTRGLAGELGHVVVSPDGPRCRCGGAGCLETAAGQEAILTAAGDVATVAELLARLENDDELAVKACGEAARALGIALTSTVNLLDLDRVVLGGIYAPLFGWLAPPIERVLADRLVKLRSTPPTLTASQLGGQAATLGAAGLVVHQVLADPTRFLPR</sequence>
<dbReference type="InterPro" id="IPR000835">
    <property type="entry name" value="HTH_MarR-typ"/>
</dbReference>